<reference evidence="7" key="1">
    <citation type="submission" date="2023-02" db="EMBL/GenBank/DDBJ databases">
        <title>Genome of toxic invasive species Heracleum sosnowskyi carries increased number of genes despite the absence of recent whole-genome duplications.</title>
        <authorList>
            <person name="Schelkunov M."/>
            <person name="Shtratnikova V."/>
            <person name="Makarenko M."/>
            <person name="Klepikova A."/>
            <person name="Omelchenko D."/>
            <person name="Novikova G."/>
            <person name="Obukhova E."/>
            <person name="Bogdanov V."/>
            <person name="Penin A."/>
            <person name="Logacheva M."/>
        </authorList>
    </citation>
    <scope>NUCLEOTIDE SEQUENCE</scope>
    <source>
        <strain evidence="7">Hsosn_3</strain>
        <tissue evidence="7">Leaf</tissue>
    </source>
</reference>
<dbReference type="FunFam" id="1.10.10.60:FF:000002">
    <property type="entry name" value="Myb family transcription factor"/>
    <property type="match status" value="1"/>
</dbReference>
<dbReference type="NCBIfam" id="TIGR01557">
    <property type="entry name" value="myb_SHAQKYF"/>
    <property type="match status" value="1"/>
</dbReference>
<gene>
    <name evidence="7" type="ORF">POM88_015346</name>
</gene>
<dbReference type="SUPFAM" id="SSF46689">
    <property type="entry name" value="Homeodomain-like"/>
    <property type="match status" value="1"/>
</dbReference>
<sequence length="322" mass="35936">MGSCGRNGAVRQYIRSKVPRLRWTPDLHQCFVHAIQRLGGQDKATPKLVLQLMDVRGLTISHVKSHLQMYRSMKADCNGEADGSSFTQESRKQSNEEEEDDNDGCLEEEETSVGYHSSLQKPLMQVSSSHHNHFSSFSSFKSSSPPFPLAKRTRNTDQYPQCNQGETMLMNPYSHDDFVVAEENGDELVRKVESSLIRSQETSMYTAFSLPHHHLFHNLNPLAHAVVEDSHSLKVVEEDQACISANKRRRIENSFDDEDLGCGLSLSLSLQHPSAQKSNGSSPSDISEAISSSCYRHNLKQSTGSSQEHNLNLELSISLCGA</sequence>
<dbReference type="Pfam" id="PF00249">
    <property type="entry name" value="Myb_DNA-binding"/>
    <property type="match status" value="1"/>
</dbReference>
<dbReference type="PANTHER" id="PTHR31314:SF188">
    <property type="entry name" value="TRANSCRIPTION FACTOR KAN2 ISOFORM X1-RELATED"/>
    <property type="match status" value="1"/>
</dbReference>
<evidence type="ECO:0000313" key="7">
    <source>
        <dbReference type="EMBL" id="KAK1387168.1"/>
    </source>
</evidence>
<dbReference type="PANTHER" id="PTHR31314">
    <property type="entry name" value="MYB FAMILY TRANSCRIPTION FACTOR PHL7-LIKE"/>
    <property type="match status" value="1"/>
</dbReference>
<evidence type="ECO:0000313" key="8">
    <source>
        <dbReference type="Proteomes" id="UP001237642"/>
    </source>
</evidence>
<proteinExistence type="predicted"/>
<dbReference type="InterPro" id="IPR006447">
    <property type="entry name" value="Myb_dom_plants"/>
</dbReference>
<keyword evidence="3" id="KW-0804">Transcription</keyword>
<evidence type="ECO:0000256" key="5">
    <source>
        <dbReference type="SAM" id="MobiDB-lite"/>
    </source>
</evidence>
<accession>A0AAD8MXC4</accession>
<dbReference type="AlphaFoldDB" id="A0AAD8MXC4"/>
<evidence type="ECO:0000256" key="4">
    <source>
        <dbReference type="ARBA" id="ARBA00023242"/>
    </source>
</evidence>
<dbReference type="GO" id="GO:0003677">
    <property type="term" value="F:DNA binding"/>
    <property type="evidence" value="ECO:0007669"/>
    <property type="project" value="InterPro"/>
</dbReference>
<organism evidence="7 8">
    <name type="scientific">Heracleum sosnowskyi</name>
    <dbReference type="NCBI Taxonomy" id="360622"/>
    <lineage>
        <taxon>Eukaryota</taxon>
        <taxon>Viridiplantae</taxon>
        <taxon>Streptophyta</taxon>
        <taxon>Embryophyta</taxon>
        <taxon>Tracheophyta</taxon>
        <taxon>Spermatophyta</taxon>
        <taxon>Magnoliopsida</taxon>
        <taxon>eudicotyledons</taxon>
        <taxon>Gunneridae</taxon>
        <taxon>Pentapetalae</taxon>
        <taxon>asterids</taxon>
        <taxon>campanulids</taxon>
        <taxon>Apiales</taxon>
        <taxon>Apiaceae</taxon>
        <taxon>Apioideae</taxon>
        <taxon>apioid superclade</taxon>
        <taxon>Tordylieae</taxon>
        <taxon>Tordyliinae</taxon>
        <taxon>Heracleum</taxon>
    </lineage>
</organism>
<protein>
    <submittedName>
        <fullName evidence="7">HTH myb-type domain-containing protein</fullName>
    </submittedName>
</protein>
<dbReference type="InterPro" id="IPR046955">
    <property type="entry name" value="PHR1-like"/>
</dbReference>
<comment type="subcellular location">
    <subcellularLocation>
        <location evidence="1">Nucleus</location>
    </subcellularLocation>
</comment>
<feature type="compositionally biased region" description="Acidic residues" evidence="5">
    <location>
        <begin position="96"/>
        <end position="111"/>
    </location>
</feature>
<feature type="compositionally biased region" description="Low complexity" evidence="5">
    <location>
        <begin position="134"/>
        <end position="144"/>
    </location>
</feature>
<dbReference type="GO" id="GO:0005634">
    <property type="term" value="C:nucleus"/>
    <property type="evidence" value="ECO:0007669"/>
    <property type="project" value="UniProtKB-SubCell"/>
</dbReference>
<dbReference type="InterPro" id="IPR009057">
    <property type="entry name" value="Homeodomain-like_sf"/>
</dbReference>
<evidence type="ECO:0000256" key="3">
    <source>
        <dbReference type="ARBA" id="ARBA00023163"/>
    </source>
</evidence>
<comment type="caution">
    <text evidence="7">The sequence shown here is derived from an EMBL/GenBank/DDBJ whole genome shotgun (WGS) entry which is preliminary data.</text>
</comment>
<keyword evidence="4" id="KW-0539">Nucleus</keyword>
<dbReference type="Gene3D" id="1.10.10.60">
    <property type="entry name" value="Homeodomain-like"/>
    <property type="match status" value="1"/>
</dbReference>
<evidence type="ECO:0000259" key="6">
    <source>
        <dbReference type="PROSITE" id="PS51294"/>
    </source>
</evidence>
<reference evidence="7" key="2">
    <citation type="submission" date="2023-05" db="EMBL/GenBank/DDBJ databases">
        <authorList>
            <person name="Schelkunov M.I."/>
        </authorList>
    </citation>
    <scope>NUCLEOTIDE SEQUENCE</scope>
    <source>
        <strain evidence="7">Hsosn_3</strain>
        <tissue evidence="7">Leaf</tissue>
    </source>
</reference>
<keyword evidence="2" id="KW-0805">Transcription regulation</keyword>
<evidence type="ECO:0000256" key="2">
    <source>
        <dbReference type="ARBA" id="ARBA00023015"/>
    </source>
</evidence>
<feature type="region of interest" description="Disordered" evidence="5">
    <location>
        <begin position="78"/>
        <end position="159"/>
    </location>
</feature>
<dbReference type="InterPro" id="IPR001005">
    <property type="entry name" value="SANT/Myb"/>
</dbReference>
<evidence type="ECO:0000256" key="1">
    <source>
        <dbReference type="ARBA" id="ARBA00004123"/>
    </source>
</evidence>
<name>A0AAD8MXC4_9APIA</name>
<keyword evidence="8" id="KW-1185">Reference proteome</keyword>
<dbReference type="InterPro" id="IPR017930">
    <property type="entry name" value="Myb_dom"/>
</dbReference>
<dbReference type="Proteomes" id="UP001237642">
    <property type="component" value="Unassembled WGS sequence"/>
</dbReference>
<dbReference type="PROSITE" id="PS51294">
    <property type="entry name" value="HTH_MYB"/>
    <property type="match status" value="1"/>
</dbReference>
<dbReference type="EMBL" id="JAUIZM010000004">
    <property type="protein sequence ID" value="KAK1387168.1"/>
    <property type="molecule type" value="Genomic_DNA"/>
</dbReference>
<dbReference type="GO" id="GO:0003700">
    <property type="term" value="F:DNA-binding transcription factor activity"/>
    <property type="evidence" value="ECO:0007669"/>
    <property type="project" value="InterPro"/>
</dbReference>
<feature type="domain" description="HTH myb-type" evidence="6">
    <location>
        <begin position="15"/>
        <end position="75"/>
    </location>
</feature>